<evidence type="ECO:0000313" key="4">
    <source>
        <dbReference type="EMBL" id="TXG57216.1"/>
    </source>
</evidence>
<dbReference type="InterPro" id="IPR025836">
    <property type="entry name" value="Zn_knuckle_CX2CX4HX4C"/>
</dbReference>
<proteinExistence type="predicted"/>
<dbReference type="InterPro" id="IPR001878">
    <property type="entry name" value="Znf_CCHC"/>
</dbReference>
<organism evidence="4 5">
    <name type="scientific">Acer yangbiense</name>
    <dbReference type="NCBI Taxonomy" id="1000413"/>
    <lineage>
        <taxon>Eukaryota</taxon>
        <taxon>Viridiplantae</taxon>
        <taxon>Streptophyta</taxon>
        <taxon>Embryophyta</taxon>
        <taxon>Tracheophyta</taxon>
        <taxon>Spermatophyta</taxon>
        <taxon>Magnoliopsida</taxon>
        <taxon>eudicotyledons</taxon>
        <taxon>Gunneridae</taxon>
        <taxon>Pentapetalae</taxon>
        <taxon>rosids</taxon>
        <taxon>malvids</taxon>
        <taxon>Sapindales</taxon>
        <taxon>Sapindaceae</taxon>
        <taxon>Hippocastanoideae</taxon>
        <taxon>Acereae</taxon>
        <taxon>Acer</taxon>
    </lineage>
</organism>
<comment type="caution">
    <text evidence="4">The sequence shown here is derived from an EMBL/GenBank/DDBJ whole genome shotgun (WGS) entry which is preliminary data.</text>
</comment>
<keyword evidence="1" id="KW-0479">Metal-binding</keyword>
<accession>A0A5C7HLR1</accession>
<dbReference type="SUPFAM" id="SSF57756">
    <property type="entry name" value="Retrovirus zinc finger-like domains"/>
    <property type="match status" value="1"/>
</dbReference>
<keyword evidence="1" id="KW-0862">Zinc</keyword>
<keyword evidence="1" id="KW-0863">Zinc-finger</keyword>
<dbReference type="GO" id="GO:0008270">
    <property type="term" value="F:zinc ion binding"/>
    <property type="evidence" value="ECO:0007669"/>
    <property type="project" value="UniProtKB-KW"/>
</dbReference>
<dbReference type="PROSITE" id="PS50158">
    <property type="entry name" value="ZF_CCHC"/>
    <property type="match status" value="1"/>
</dbReference>
<name>A0A5C7HLR1_9ROSI</name>
<feature type="domain" description="CCHC-type" evidence="3">
    <location>
        <begin position="64"/>
        <end position="79"/>
    </location>
</feature>
<feature type="region of interest" description="Disordered" evidence="2">
    <location>
        <begin position="105"/>
        <end position="125"/>
    </location>
</feature>
<gene>
    <name evidence="4" type="ORF">EZV62_018529</name>
</gene>
<feature type="compositionally biased region" description="Basic and acidic residues" evidence="2">
    <location>
        <begin position="111"/>
        <end position="124"/>
    </location>
</feature>
<evidence type="ECO:0000256" key="1">
    <source>
        <dbReference type="PROSITE-ProRule" id="PRU00047"/>
    </source>
</evidence>
<dbReference type="GO" id="GO:0003676">
    <property type="term" value="F:nucleic acid binding"/>
    <property type="evidence" value="ECO:0007669"/>
    <property type="project" value="InterPro"/>
</dbReference>
<reference evidence="5" key="1">
    <citation type="journal article" date="2019" name="Gigascience">
        <title>De novo genome assembly of the endangered Acer yangbiense, a plant species with extremely small populations endemic to Yunnan Province, China.</title>
        <authorList>
            <person name="Yang J."/>
            <person name="Wariss H.M."/>
            <person name="Tao L."/>
            <person name="Zhang R."/>
            <person name="Yun Q."/>
            <person name="Hollingsworth P."/>
            <person name="Dao Z."/>
            <person name="Luo G."/>
            <person name="Guo H."/>
            <person name="Ma Y."/>
            <person name="Sun W."/>
        </authorList>
    </citation>
    <scope>NUCLEOTIDE SEQUENCE [LARGE SCALE GENOMIC DNA]</scope>
    <source>
        <strain evidence="5">cv. Malutang</strain>
    </source>
</reference>
<dbReference type="PANTHER" id="PTHR31286">
    <property type="entry name" value="GLYCINE-RICH CELL WALL STRUCTURAL PROTEIN 1.8-LIKE"/>
    <property type="match status" value="1"/>
</dbReference>
<evidence type="ECO:0000313" key="5">
    <source>
        <dbReference type="Proteomes" id="UP000323000"/>
    </source>
</evidence>
<dbReference type="Pfam" id="PF14392">
    <property type="entry name" value="zf-CCHC_4"/>
    <property type="match status" value="1"/>
</dbReference>
<keyword evidence="5" id="KW-1185">Reference proteome</keyword>
<feature type="region of interest" description="Disordered" evidence="2">
    <location>
        <begin position="292"/>
        <end position="321"/>
    </location>
</feature>
<feature type="compositionally biased region" description="Polar residues" evidence="2">
    <location>
        <begin position="302"/>
        <end position="315"/>
    </location>
</feature>
<dbReference type="PANTHER" id="PTHR31286:SF167">
    <property type="entry name" value="OS09G0268800 PROTEIN"/>
    <property type="match status" value="1"/>
</dbReference>
<evidence type="ECO:0000256" key="2">
    <source>
        <dbReference type="SAM" id="MobiDB-lite"/>
    </source>
</evidence>
<sequence>MEPYGTGEVLEILADSKECWGKFLRVKVRVDVSRPLKRWLRLKLDNSDDIVVVNLKYERLPEFCYVCGKIGHGLRDCPDDDARTSALEGTTSKFGSWLRAVALNRSKPRSRHTESGESSRKNRLESGFVEAGAGQFLAPSMSPPVSKGNCDAGNSDGLKTMTVVGKSAPLGQKNSIGPPALDSMSVDGPCLEPKGDTGVLGRTLTPPLHSPITNPTSAIIPILDQNKIKEDGLCGKYIEMAGVGSSLVKSDVGAENVSQKVKSTNKWKRSARGGQGQWISRKVSSPLHRILSLSQKNRKNTKQNSLSPKQRSPSYKATEVSGQKCKRKVEFLVEEEVKENKKSRSSMDTEMSFISTKPVEQTKLSGSRPGKIKDLLGFASGISVDSIGNSGGLMLL</sequence>
<dbReference type="SMART" id="SM00343">
    <property type="entry name" value="ZnF_C2HC"/>
    <property type="match status" value="1"/>
</dbReference>
<dbReference type="InterPro" id="IPR036875">
    <property type="entry name" value="Znf_CCHC_sf"/>
</dbReference>
<dbReference type="AlphaFoldDB" id="A0A5C7HLR1"/>
<evidence type="ECO:0000259" key="3">
    <source>
        <dbReference type="PROSITE" id="PS50158"/>
    </source>
</evidence>
<dbReference type="Proteomes" id="UP000323000">
    <property type="component" value="Chromosome 8"/>
</dbReference>
<dbReference type="EMBL" id="VAHF01000008">
    <property type="protein sequence ID" value="TXG57216.1"/>
    <property type="molecule type" value="Genomic_DNA"/>
</dbReference>
<dbReference type="InterPro" id="IPR040256">
    <property type="entry name" value="At4g02000-like"/>
</dbReference>
<protein>
    <recommendedName>
        <fullName evidence="3">CCHC-type domain-containing protein</fullName>
    </recommendedName>
</protein>